<feature type="region of interest" description="Disordered" evidence="1">
    <location>
        <begin position="80"/>
        <end position="103"/>
    </location>
</feature>
<comment type="caution">
    <text evidence="3">The sequence shown here is derived from an EMBL/GenBank/DDBJ whole genome shotgun (WGS) entry which is preliminary data.</text>
</comment>
<evidence type="ECO:0000313" key="4">
    <source>
        <dbReference type="Proteomes" id="UP000243978"/>
    </source>
</evidence>
<gene>
    <name evidence="3" type="ORF">C8N43_2907</name>
</gene>
<dbReference type="RefSeq" id="WP_107846467.1">
    <property type="nucleotide sequence ID" value="NZ_QBKS01000002.1"/>
</dbReference>
<feature type="signal peptide" evidence="2">
    <location>
        <begin position="1"/>
        <end position="18"/>
    </location>
</feature>
<dbReference type="Proteomes" id="UP000243978">
    <property type="component" value="Unassembled WGS sequence"/>
</dbReference>
<proteinExistence type="predicted"/>
<dbReference type="AlphaFoldDB" id="A0A2T6BDJ1"/>
<dbReference type="OrthoDB" id="7308154at2"/>
<reference evidence="3 4" key="1">
    <citation type="submission" date="2018-04" db="EMBL/GenBank/DDBJ databases">
        <title>Genomic Encyclopedia of Archaeal and Bacterial Type Strains, Phase II (KMG-II): from individual species to whole genera.</title>
        <authorList>
            <person name="Goeker M."/>
        </authorList>
    </citation>
    <scope>NUCLEOTIDE SEQUENCE [LARGE SCALE GENOMIC DNA]</scope>
    <source>
        <strain evidence="3 4">DSM 100977</strain>
    </source>
</reference>
<accession>A0A2T6BDJ1</accession>
<keyword evidence="4" id="KW-1185">Reference proteome</keyword>
<evidence type="ECO:0008006" key="5">
    <source>
        <dbReference type="Google" id="ProtNLM"/>
    </source>
</evidence>
<sequence length="103" mass="11030">MKQLLIIAALAMPATALAEEAETPGFGLDSLTPFAEGLRGLMEGLAEDMMPLMEQLADKMSDLNAFEPPEVLPNGDIIIRRKPDAPETPEDAPQVNPDGSIDL</sequence>
<feature type="chain" id="PRO_5015693920" description="AAA+ family ATPase" evidence="2">
    <location>
        <begin position="19"/>
        <end position="103"/>
    </location>
</feature>
<name>A0A2T6BDJ1_9RHOB</name>
<evidence type="ECO:0000256" key="1">
    <source>
        <dbReference type="SAM" id="MobiDB-lite"/>
    </source>
</evidence>
<keyword evidence="2" id="KW-0732">Signal</keyword>
<dbReference type="EMBL" id="QBKS01000002">
    <property type="protein sequence ID" value="PTX54102.1"/>
    <property type="molecule type" value="Genomic_DNA"/>
</dbReference>
<protein>
    <recommendedName>
        <fullName evidence="5">AAA+ family ATPase</fullName>
    </recommendedName>
</protein>
<organism evidence="3 4">
    <name type="scientific">Litoreibacter ponti</name>
    <dbReference type="NCBI Taxonomy" id="1510457"/>
    <lineage>
        <taxon>Bacteria</taxon>
        <taxon>Pseudomonadati</taxon>
        <taxon>Pseudomonadota</taxon>
        <taxon>Alphaproteobacteria</taxon>
        <taxon>Rhodobacterales</taxon>
        <taxon>Roseobacteraceae</taxon>
        <taxon>Litoreibacter</taxon>
    </lineage>
</organism>
<evidence type="ECO:0000256" key="2">
    <source>
        <dbReference type="SAM" id="SignalP"/>
    </source>
</evidence>
<evidence type="ECO:0000313" key="3">
    <source>
        <dbReference type="EMBL" id="PTX54102.1"/>
    </source>
</evidence>